<accession>A0ABQ6FGG1</accession>
<dbReference type="EMBL" id="BSPX01000088">
    <property type="protein sequence ID" value="GLT24374.1"/>
    <property type="molecule type" value="Genomic_DNA"/>
</dbReference>
<sequence length="177" mass="19316">MISVPFRLPAGLVPAVLAGLLIAAPASAQRTSLFEDEAKSPWQEVEMPFPAYPTDASLIPLQIGPTATARFFIDEKSLSLAADGVLRFTLVARTQGGAENVSYEGIRCQTVERKLYAIGRKPGEWVASRNVEWRQIEEKTTNRVHAALVKDYFCPPGIVPPGLGQIIDSLRRDGGVR</sequence>
<proteinExistence type="predicted"/>
<gene>
    <name evidence="3" type="ORF">GCM10007933_38530</name>
</gene>
<dbReference type="InterPro" id="IPR014861">
    <property type="entry name" value="CNP1-like_dom"/>
</dbReference>
<dbReference type="Pfam" id="PF08750">
    <property type="entry name" value="CNP1"/>
    <property type="match status" value="1"/>
</dbReference>
<dbReference type="RefSeq" id="WP_284189536.1">
    <property type="nucleotide sequence ID" value="NZ_BSPX01000088.1"/>
</dbReference>
<feature type="chain" id="PRO_5047401318" description="CNP1-like uncharacterized domain-containing protein" evidence="1">
    <location>
        <begin position="29"/>
        <end position="177"/>
    </location>
</feature>
<feature type="signal peptide" evidence="1">
    <location>
        <begin position="1"/>
        <end position="28"/>
    </location>
</feature>
<evidence type="ECO:0000313" key="3">
    <source>
        <dbReference type="EMBL" id="GLT24374.1"/>
    </source>
</evidence>
<keyword evidence="4" id="KW-1185">Reference proteome</keyword>
<dbReference type="Proteomes" id="UP001157167">
    <property type="component" value="Unassembled WGS sequence"/>
</dbReference>
<comment type="caution">
    <text evidence="3">The sequence shown here is derived from an EMBL/GenBank/DDBJ whole genome shotgun (WGS) entry which is preliminary data.</text>
</comment>
<reference evidence="4" key="1">
    <citation type="journal article" date="2019" name="Int. J. Syst. Evol. Microbiol.">
        <title>The Global Catalogue of Microorganisms (GCM) 10K type strain sequencing project: providing services to taxonomists for standard genome sequencing and annotation.</title>
        <authorList>
            <consortium name="The Broad Institute Genomics Platform"/>
            <consortium name="The Broad Institute Genome Sequencing Center for Infectious Disease"/>
            <person name="Wu L."/>
            <person name="Ma J."/>
        </authorList>
    </citation>
    <scope>NUCLEOTIDE SEQUENCE [LARGE SCALE GENOMIC DNA]</scope>
    <source>
        <strain evidence="4">NBRC 102407</strain>
    </source>
</reference>
<evidence type="ECO:0000256" key="1">
    <source>
        <dbReference type="SAM" id="SignalP"/>
    </source>
</evidence>
<keyword evidence="1" id="KW-0732">Signal</keyword>
<feature type="domain" description="CNP1-like uncharacterised" evidence="2">
    <location>
        <begin position="38"/>
        <end position="171"/>
    </location>
</feature>
<protein>
    <recommendedName>
        <fullName evidence="2">CNP1-like uncharacterized domain-containing protein</fullName>
    </recommendedName>
</protein>
<evidence type="ECO:0000313" key="4">
    <source>
        <dbReference type="Proteomes" id="UP001157167"/>
    </source>
</evidence>
<evidence type="ECO:0000259" key="2">
    <source>
        <dbReference type="Pfam" id="PF08750"/>
    </source>
</evidence>
<name>A0ABQ6FGG1_9RHOO</name>
<organism evidence="3 4">
    <name type="scientific">Zoogloea oryzae</name>
    <dbReference type="NCBI Taxonomy" id="310767"/>
    <lineage>
        <taxon>Bacteria</taxon>
        <taxon>Pseudomonadati</taxon>
        <taxon>Pseudomonadota</taxon>
        <taxon>Betaproteobacteria</taxon>
        <taxon>Rhodocyclales</taxon>
        <taxon>Zoogloeaceae</taxon>
        <taxon>Zoogloea</taxon>
    </lineage>
</organism>